<name>A0A5B7DU86_PORTR</name>
<evidence type="ECO:0000256" key="1">
    <source>
        <dbReference type="SAM" id="MobiDB-lite"/>
    </source>
</evidence>
<dbReference type="EMBL" id="VSRR010001406">
    <property type="protein sequence ID" value="MPC25030.1"/>
    <property type="molecule type" value="Genomic_DNA"/>
</dbReference>
<proteinExistence type="predicted"/>
<keyword evidence="3" id="KW-1185">Reference proteome</keyword>
<dbReference type="Proteomes" id="UP000324222">
    <property type="component" value="Unassembled WGS sequence"/>
</dbReference>
<evidence type="ECO:0000313" key="2">
    <source>
        <dbReference type="EMBL" id="MPC25030.1"/>
    </source>
</evidence>
<comment type="caution">
    <text evidence="2">The sequence shown here is derived from an EMBL/GenBank/DDBJ whole genome shotgun (WGS) entry which is preliminary data.</text>
</comment>
<protein>
    <submittedName>
        <fullName evidence="2">Uncharacterized protein</fullName>
    </submittedName>
</protein>
<evidence type="ECO:0000313" key="3">
    <source>
        <dbReference type="Proteomes" id="UP000324222"/>
    </source>
</evidence>
<feature type="compositionally biased region" description="Polar residues" evidence="1">
    <location>
        <begin position="153"/>
        <end position="162"/>
    </location>
</feature>
<feature type="region of interest" description="Disordered" evidence="1">
    <location>
        <begin position="106"/>
        <end position="239"/>
    </location>
</feature>
<organism evidence="2 3">
    <name type="scientific">Portunus trituberculatus</name>
    <name type="common">Swimming crab</name>
    <name type="synonym">Neptunus trituberculatus</name>
    <dbReference type="NCBI Taxonomy" id="210409"/>
    <lineage>
        <taxon>Eukaryota</taxon>
        <taxon>Metazoa</taxon>
        <taxon>Ecdysozoa</taxon>
        <taxon>Arthropoda</taxon>
        <taxon>Crustacea</taxon>
        <taxon>Multicrustacea</taxon>
        <taxon>Malacostraca</taxon>
        <taxon>Eumalacostraca</taxon>
        <taxon>Eucarida</taxon>
        <taxon>Decapoda</taxon>
        <taxon>Pleocyemata</taxon>
        <taxon>Brachyura</taxon>
        <taxon>Eubrachyura</taxon>
        <taxon>Portunoidea</taxon>
        <taxon>Portunidae</taxon>
        <taxon>Portuninae</taxon>
        <taxon>Portunus</taxon>
    </lineage>
</organism>
<accession>A0A5B7DU86</accession>
<reference evidence="2 3" key="1">
    <citation type="submission" date="2019-05" db="EMBL/GenBank/DDBJ databases">
        <title>Another draft genome of Portunus trituberculatus and its Hox gene families provides insights of decapod evolution.</title>
        <authorList>
            <person name="Jeong J.-H."/>
            <person name="Song I."/>
            <person name="Kim S."/>
            <person name="Choi T."/>
            <person name="Kim D."/>
            <person name="Ryu S."/>
            <person name="Kim W."/>
        </authorList>
    </citation>
    <scope>NUCLEOTIDE SEQUENCE [LARGE SCALE GENOMIC DNA]</scope>
    <source>
        <tissue evidence="2">Muscle</tissue>
    </source>
</reference>
<sequence>MHPVTRIPDLEEEIHTGADDGSVPWQTDLPEDTPTPGRLSCKFRDTPPTLTRPPENTGEPERLPKAPDDLCGTPAPPQSTLLKPENLPDELPTRAGKYLRIEFVPGAPPRMGRLSEVDPEPSKVFASTDDLEPPATNLGQKTQKHKRLGTVEACSQRSTRLDTLTPRARLGKGATHVLTPPSPENSVEGPGAAGEGTPLVTSGGAEHGAARNLTPPTTNSRAALGREGVCPPFTPRAKPGREETLRLAPLLPAATTEGPEPKGDWGPLHPASTWGAGTHSLCRPQILKTRNQRQGATRPLTTATNLLAQGASEAGSCWQERFSLEPPDDLARFFSLAQTLLSILHMCLELEKGEVGTFTTPVFGGTHGGPTRHTAGMWV</sequence>
<feature type="region of interest" description="Disordered" evidence="1">
    <location>
        <begin position="1"/>
        <end position="91"/>
    </location>
</feature>
<dbReference type="AlphaFoldDB" id="A0A5B7DU86"/>
<gene>
    <name evidence="2" type="ORF">E2C01_018127</name>
</gene>
<feature type="compositionally biased region" description="Basic and acidic residues" evidence="1">
    <location>
        <begin position="59"/>
        <end position="68"/>
    </location>
</feature>